<dbReference type="Gene3D" id="3.90.660.10">
    <property type="match status" value="1"/>
</dbReference>
<dbReference type="InterPro" id="IPR002937">
    <property type="entry name" value="Amino_oxidase"/>
</dbReference>
<protein>
    <submittedName>
        <fullName evidence="2">FAD-dependent oxidoreductase</fullName>
    </submittedName>
</protein>
<sequence>MTSHTYAVVGGGVSGLAAAHVFAKRGYAVELLESGSILGGRIGHGSLDGHAVEFGGKNIGKTYRQFRELVALYGGHGYESFGINTSRAAGSSVVTLDSSKRLRSMLRYLKGVPRRDIARLAHYSARIFLDARNRFLGGPFFSKLPKRGDARLSSQFSDAFARAVLRPITVRMNAAEPDEAYIGNFGANLGMWLDSYDQLTAGFGPVLERIERAFPVVLNAKVESLRQEPSGHVTLSVARDGRTETRRYSGVVLAVPAPASAALLEAAAPRAARALQSVRYFPVTVVLAKYDRDIFTSAQRAFVFDPSVPLSNAGAYGMNALNVVRYTFSGRTARREVGVMSDEDLVRKGEALLSRYAEVPSGSRLAYAVRRFDPGLCAYSPDHGALVGALEGALRGRRIALAGDYLRGTSLESCVRSAEQAVDDVLGSQRPMAIDLSKEVYAHV</sequence>
<dbReference type="InterPro" id="IPR050464">
    <property type="entry name" value="Zeta_carotene_desat/Oxidored"/>
</dbReference>
<evidence type="ECO:0000259" key="1">
    <source>
        <dbReference type="Pfam" id="PF01593"/>
    </source>
</evidence>
<dbReference type="Pfam" id="PF01593">
    <property type="entry name" value="Amino_oxidase"/>
    <property type="match status" value="1"/>
</dbReference>
<dbReference type="EMBL" id="CP089984">
    <property type="protein sequence ID" value="WXB11984.1"/>
    <property type="molecule type" value="Genomic_DNA"/>
</dbReference>
<reference evidence="2 3" key="1">
    <citation type="submission" date="2021-12" db="EMBL/GenBank/DDBJ databases">
        <title>Discovery of the Pendulisporaceae a myxobacterial family with distinct sporulation behavior and unique specialized metabolism.</title>
        <authorList>
            <person name="Garcia R."/>
            <person name="Popoff A."/>
            <person name="Bader C.D."/>
            <person name="Loehr J."/>
            <person name="Walesch S."/>
            <person name="Walt C."/>
            <person name="Boldt J."/>
            <person name="Bunk B."/>
            <person name="Haeckl F.J.F.P.J."/>
            <person name="Gunesch A.P."/>
            <person name="Birkelbach J."/>
            <person name="Nuebel U."/>
            <person name="Pietschmann T."/>
            <person name="Bach T."/>
            <person name="Mueller R."/>
        </authorList>
    </citation>
    <scope>NUCLEOTIDE SEQUENCE [LARGE SCALE GENOMIC DNA]</scope>
    <source>
        <strain evidence="2 3">MSr11954</strain>
    </source>
</reference>
<gene>
    <name evidence="2" type="ORF">LZC94_29525</name>
</gene>
<dbReference type="RefSeq" id="WP_394821601.1">
    <property type="nucleotide sequence ID" value="NZ_CP089984.1"/>
</dbReference>
<keyword evidence="3" id="KW-1185">Reference proteome</keyword>
<evidence type="ECO:0000313" key="2">
    <source>
        <dbReference type="EMBL" id="WXB11984.1"/>
    </source>
</evidence>
<dbReference type="Proteomes" id="UP001370348">
    <property type="component" value="Chromosome"/>
</dbReference>
<dbReference type="InterPro" id="IPR036188">
    <property type="entry name" value="FAD/NAD-bd_sf"/>
</dbReference>
<organism evidence="2 3">
    <name type="scientific">Pendulispora albinea</name>
    <dbReference type="NCBI Taxonomy" id="2741071"/>
    <lineage>
        <taxon>Bacteria</taxon>
        <taxon>Pseudomonadati</taxon>
        <taxon>Myxococcota</taxon>
        <taxon>Myxococcia</taxon>
        <taxon>Myxococcales</taxon>
        <taxon>Sorangiineae</taxon>
        <taxon>Pendulisporaceae</taxon>
        <taxon>Pendulispora</taxon>
    </lineage>
</organism>
<proteinExistence type="predicted"/>
<feature type="domain" description="Amine oxidase" evidence="1">
    <location>
        <begin position="13"/>
        <end position="426"/>
    </location>
</feature>
<dbReference type="SUPFAM" id="SSF51905">
    <property type="entry name" value="FAD/NAD(P)-binding domain"/>
    <property type="match status" value="1"/>
</dbReference>
<dbReference type="Gene3D" id="3.50.50.60">
    <property type="entry name" value="FAD/NAD(P)-binding domain"/>
    <property type="match status" value="2"/>
</dbReference>
<dbReference type="PANTHER" id="PTHR42923">
    <property type="entry name" value="PROTOPORPHYRINOGEN OXIDASE"/>
    <property type="match status" value="1"/>
</dbReference>
<name>A0ABZ2LQV5_9BACT</name>
<evidence type="ECO:0000313" key="3">
    <source>
        <dbReference type="Proteomes" id="UP001370348"/>
    </source>
</evidence>
<accession>A0ABZ2LQV5</accession>